<proteinExistence type="predicted"/>
<protein>
    <submittedName>
        <fullName evidence="1">3135_t:CDS:1</fullName>
    </submittedName>
</protein>
<dbReference type="Proteomes" id="UP000789920">
    <property type="component" value="Unassembled WGS sequence"/>
</dbReference>
<evidence type="ECO:0000313" key="2">
    <source>
        <dbReference type="Proteomes" id="UP000789920"/>
    </source>
</evidence>
<organism evidence="1 2">
    <name type="scientific">Racocetra persica</name>
    <dbReference type="NCBI Taxonomy" id="160502"/>
    <lineage>
        <taxon>Eukaryota</taxon>
        <taxon>Fungi</taxon>
        <taxon>Fungi incertae sedis</taxon>
        <taxon>Mucoromycota</taxon>
        <taxon>Glomeromycotina</taxon>
        <taxon>Glomeromycetes</taxon>
        <taxon>Diversisporales</taxon>
        <taxon>Gigasporaceae</taxon>
        <taxon>Racocetra</taxon>
    </lineage>
</organism>
<accession>A0ACA9KIW1</accession>
<keyword evidence="2" id="KW-1185">Reference proteome</keyword>
<feature type="non-terminal residue" evidence="1">
    <location>
        <position position="217"/>
    </location>
</feature>
<gene>
    <name evidence="1" type="ORF">RPERSI_LOCUS708</name>
</gene>
<comment type="caution">
    <text evidence="1">The sequence shown here is derived from an EMBL/GenBank/DDBJ whole genome shotgun (WGS) entry which is preliminary data.</text>
</comment>
<name>A0ACA9KIW1_9GLOM</name>
<reference evidence="1" key="1">
    <citation type="submission" date="2021-06" db="EMBL/GenBank/DDBJ databases">
        <authorList>
            <person name="Kallberg Y."/>
            <person name="Tangrot J."/>
            <person name="Rosling A."/>
        </authorList>
    </citation>
    <scope>NUCLEOTIDE SEQUENCE</scope>
    <source>
        <strain evidence="1">MA461A</strain>
    </source>
</reference>
<evidence type="ECO:0000313" key="1">
    <source>
        <dbReference type="EMBL" id="CAG8474138.1"/>
    </source>
</evidence>
<sequence>MCQDKGCIYQDKEDKSRDKSDWGRSSSRDRQIQSSLEPHDNSRPSCLQFQDRSSRNNLPIRDNSRLSHSQFQDRSRSSSSPVRDNSNRNDSLAVSSSPTIRHKYLFISDLSHDLRVAIRVSQYLFPVSEAIVREMIYVHHKDQCKEYKVKQQPLMCQEKRIKEKYQNGRRNYLIKDMSVYYSPEVSETEEENLSNSRKIVTKDLEWCSTTIRLMITI</sequence>
<dbReference type="EMBL" id="CAJVQC010000558">
    <property type="protein sequence ID" value="CAG8474138.1"/>
    <property type="molecule type" value="Genomic_DNA"/>
</dbReference>